<keyword evidence="3" id="KW-0812">Transmembrane</keyword>
<keyword evidence="6" id="KW-1185">Reference proteome</keyword>
<feature type="signal peptide" evidence="4">
    <location>
        <begin position="1"/>
        <end position="18"/>
    </location>
</feature>
<organism evidence="5 6">
    <name type="scientific">Patella caerulea</name>
    <name type="common">Rayed Mediterranean limpet</name>
    <dbReference type="NCBI Taxonomy" id="87958"/>
    <lineage>
        <taxon>Eukaryota</taxon>
        <taxon>Metazoa</taxon>
        <taxon>Spiralia</taxon>
        <taxon>Lophotrochozoa</taxon>
        <taxon>Mollusca</taxon>
        <taxon>Gastropoda</taxon>
        <taxon>Patellogastropoda</taxon>
        <taxon>Patelloidea</taxon>
        <taxon>Patellidae</taxon>
        <taxon>Patella</taxon>
    </lineage>
</organism>
<evidence type="ECO:0000313" key="6">
    <source>
        <dbReference type="Proteomes" id="UP001347796"/>
    </source>
</evidence>
<keyword evidence="3" id="KW-0735">Signal-anchor</keyword>
<dbReference type="PANTHER" id="PTHR11927:SF9">
    <property type="entry name" value="L-FUCOSYLTRANSFERASE"/>
    <property type="match status" value="1"/>
</dbReference>
<comment type="caution">
    <text evidence="5">The sequence shown here is derived from an EMBL/GenBank/DDBJ whole genome shotgun (WGS) entry which is preliminary data.</text>
</comment>
<evidence type="ECO:0000256" key="1">
    <source>
        <dbReference type="ARBA" id="ARBA00022676"/>
    </source>
</evidence>
<comment type="subcellular location">
    <subcellularLocation>
        <location evidence="3">Golgi apparatus</location>
        <location evidence="3">Golgi stack membrane</location>
        <topology evidence="3">Single-pass type II membrane protein</topology>
    </subcellularLocation>
</comment>
<evidence type="ECO:0000256" key="3">
    <source>
        <dbReference type="RuleBase" id="RU363129"/>
    </source>
</evidence>
<reference evidence="5 6" key="1">
    <citation type="submission" date="2024-01" db="EMBL/GenBank/DDBJ databases">
        <title>The genome of the rayed Mediterranean limpet Patella caerulea (Linnaeus, 1758).</title>
        <authorList>
            <person name="Anh-Thu Weber A."/>
            <person name="Halstead-Nussloch G."/>
        </authorList>
    </citation>
    <scope>NUCLEOTIDE SEQUENCE [LARGE SCALE GENOMIC DNA]</scope>
    <source>
        <strain evidence="5">AATW-2023a</strain>
        <tissue evidence="5">Whole specimen</tissue>
    </source>
</reference>
<comment type="pathway">
    <text evidence="3">Protein modification; protein glycosylation.</text>
</comment>
<evidence type="ECO:0000313" key="5">
    <source>
        <dbReference type="EMBL" id="KAK6167450.1"/>
    </source>
</evidence>
<dbReference type="GO" id="GO:0008107">
    <property type="term" value="F:galactoside 2-alpha-L-fucosyltransferase activity"/>
    <property type="evidence" value="ECO:0007669"/>
    <property type="project" value="InterPro"/>
</dbReference>
<sequence>MLVLLVLVLVYHIIIRNGEPINLRNIHEFSREIKQDELQNKVLKKENLLKGVKPIMSANNNIINVKSNVNDVKTIVGVVKTIVNDVPTHVNDSKINVKDVKTRVIDAKTNMNNVQTKAKPQKSNFNIDPPQKYICAIPEGRLGNEMYIFASAYGTARRHGVKLIMNNVAHLKEAFNIDGAYETDWEKCAKVPVIHEEACCRVSKNIFNVSADPTVLVRGYMQSYKYFYQYRAEVRKYLTFKDSVLDEAKDKLRKLLSQRYQGHVVDKRTFIGVHVRRGDYLNAPKIKYGYKVAPKEYLYSAQEYMQKKYSNITYVVCSNDLAWTNKVFKNQHDVITVPMGPAHVDLALLSLMDHMIMTVGTYGFWASWMANGTVTYYKDFTSPGSEFSKGFDKGYLDTFPESWIGL</sequence>
<dbReference type="AlphaFoldDB" id="A0AAN8J4A3"/>
<dbReference type="InterPro" id="IPR002516">
    <property type="entry name" value="Glyco_trans_11"/>
</dbReference>
<keyword evidence="3" id="KW-0325">Glycoprotein</keyword>
<gene>
    <name evidence="5" type="ORF">SNE40_021476</name>
</gene>
<proteinExistence type="inferred from homology"/>
<dbReference type="EMBL" id="JAZGQO010000018">
    <property type="protein sequence ID" value="KAK6167450.1"/>
    <property type="molecule type" value="Genomic_DNA"/>
</dbReference>
<dbReference type="Proteomes" id="UP001347796">
    <property type="component" value="Unassembled WGS sequence"/>
</dbReference>
<comment type="similarity">
    <text evidence="3">Belongs to the glycosyltransferase 11 family.</text>
</comment>
<dbReference type="EC" id="2.4.1.-" evidence="3"/>
<dbReference type="GO" id="GO:0032580">
    <property type="term" value="C:Golgi cisterna membrane"/>
    <property type="evidence" value="ECO:0007669"/>
    <property type="project" value="UniProtKB-SubCell"/>
</dbReference>
<dbReference type="GO" id="GO:0005975">
    <property type="term" value="P:carbohydrate metabolic process"/>
    <property type="evidence" value="ECO:0007669"/>
    <property type="project" value="InterPro"/>
</dbReference>
<feature type="chain" id="PRO_5042895704" description="L-Fucosyltransferase" evidence="4">
    <location>
        <begin position="19"/>
        <end position="406"/>
    </location>
</feature>
<accession>A0AAN8J4A3</accession>
<evidence type="ECO:0000256" key="4">
    <source>
        <dbReference type="SAM" id="SignalP"/>
    </source>
</evidence>
<evidence type="ECO:0000256" key="2">
    <source>
        <dbReference type="ARBA" id="ARBA00022679"/>
    </source>
</evidence>
<keyword evidence="2 3" id="KW-0808">Transferase</keyword>
<dbReference type="Pfam" id="PF01531">
    <property type="entry name" value="Glyco_transf_11"/>
    <property type="match status" value="1"/>
</dbReference>
<dbReference type="CDD" id="cd11301">
    <property type="entry name" value="Fut1_Fut2_like"/>
    <property type="match status" value="1"/>
</dbReference>
<keyword evidence="4" id="KW-0732">Signal</keyword>
<keyword evidence="1 3" id="KW-0328">Glycosyltransferase</keyword>
<dbReference type="PANTHER" id="PTHR11927">
    <property type="entry name" value="GALACTOSIDE 2-L-FUCOSYLTRANSFERASE"/>
    <property type="match status" value="1"/>
</dbReference>
<protein>
    <recommendedName>
        <fullName evidence="3">L-Fucosyltransferase</fullName>
        <ecNumber evidence="3">2.4.1.-</ecNumber>
    </recommendedName>
</protein>
<name>A0AAN8J4A3_PATCE</name>
<keyword evidence="3" id="KW-0333">Golgi apparatus</keyword>